<organism evidence="3 4">
    <name type="scientific">Zoogloea ramigera</name>
    <dbReference type="NCBI Taxonomy" id="350"/>
    <lineage>
        <taxon>Bacteria</taxon>
        <taxon>Pseudomonadati</taxon>
        <taxon>Pseudomonadota</taxon>
        <taxon>Betaproteobacteria</taxon>
        <taxon>Rhodocyclales</taxon>
        <taxon>Zoogloeaceae</taxon>
        <taxon>Zoogloea</taxon>
    </lineage>
</organism>
<dbReference type="NCBIfam" id="TIGR02595">
    <property type="entry name" value="PEP_CTERM"/>
    <property type="match status" value="1"/>
</dbReference>
<keyword evidence="4" id="KW-1185">Reference proteome</keyword>
<dbReference type="InterPro" id="IPR013424">
    <property type="entry name" value="Ice-binding_C"/>
</dbReference>
<gene>
    <name evidence="3" type="ORF">ZRA01_13470</name>
</gene>
<dbReference type="Pfam" id="PF07589">
    <property type="entry name" value="PEP-CTERM"/>
    <property type="match status" value="1"/>
</dbReference>
<dbReference type="AlphaFoldDB" id="A0A4Y4CUX5"/>
<evidence type="ECO:0000259" key="2">
    <source>
        <dbReference type="Pfam" id="PF07589"/>
    </source>
</evidence>
<reference evidence="3 4" key="1">
    <citation type="submission" date="2019-06" db="EMBL/GenBank/DDBJ databases">
        <title>Whole genome shotgun sequence of Zoogloea ramigera NBRC 15342.</title>
        <authorList>
            <person name="Hosoyama A."/>
            <person name="Uohara A."/>
            <person name="Ohji S."/>
            <person name="Ichikawa N."/>
        </authorList>
    </citation>
    <scope>NUCLEOTIDE SEQUENCE [LARGE SCALE GENOMIC DNA]</scope>
    <source>
        <strain evidence="3 4">NBRC 15342</strain>
    </source>
</reference>
<protein>
    <recommendedName>
        <fullName evidence="2">Ice-binding protein C-terminal domain-containing protein</fullName>
    </recommendedName>
</protein>
<keyword evidence="1" id="KW-0732">Signal</keyword>
<evidence type="ECO:0000256" key="1">
    <source>
        <dbReference type="SAM" id="SignalP"/>
    </source>
</evidence>
<evidence type="ECO:0000313" key="4">
    <source>
        <dbReference type="Proteomes" id="UP000318422"/>
    </source>
</evidence>
<comment type="caution">
    <text evidence="3">The sequence shown here is derived from an EMBL/GenBank/DDBJ whole genome shotgun (WGS) entry which is preliminary data.</text>
</comment>
<proteinExistence type="predicted"/>
<accession>A0A4Y4CUX5</accession>
<sequence>MKKINKLLSGTALALALSAGFGAAHADISAAGNFNAAGYAVLGFNTVGGVVDMQFTGGYGDATFSLFNAAGAHLMSNDDSNSLNPHLTQFLSAGNYSLLVSYCCQSIYGYAQANGGAFVNTDGYNSGSYVTGGSGTLAGMEAYLDAQTPYAANASYTLTISNATPGTAVPEPTSLALAALGLAGLGIARRKRA</sequence>
<feature type="chain" id="PRO_5021490553" description="Ice-binding protein C-terminal domain-containing protein" evidence="1">
    <location>
        <begin position="27"/>
        <end position="193"/>
    </location>
</feature>
<dbReference type="EMBL" id="BJNV01000015">
    <property type="protein sequence ID" value="GEC95274.1"/>
    <property type="molecule type" value="Genomic_DNA"/>
</dbReference>
<feature type="signal peptide" evidence="1">
    <location>
        <begin position="1"/>
        <end position="26"/>
    </location>
</feature>
<evidence type="ECO:0000313" key="3">
    <source>
        <dbReference type="EMBL" id="GEC95274.1"/>
    </source>
</evidence>
<feature type="domain" description="Ice-binding protein C-terminal" evidence="2">
    <location>
        <begin position="168"/>
        <end position="190"/>
    </location>
</feature>
<name>A0A4Y4CUX5_ZOORA</name>
<dbReference type="Proteomes" id="UP000318422">
    <property type="component" value="Unassembled WGS sequence"/>
</dbReference>
<dbReference type="RefSeq" id="WP_141350607.1">
    <property type="nucleotide sequence ID" value="NZ_BJNV01000015.1"/>
</dbReference>